<evidence type="ECO:0000313" key="4">
    <source>
        <dbReference type="Proteomes" id="UP001569904"/>
    </source>
</evidence>
<comment type="caution">
    <text evidence="3">The sequence shown here is derived from an EMBL/GenBank/DDBJ whole genome shotgun (WGS) entry which is preliminary data.</text>
</comment>
<keyword evidence="2" id="KW-1133">Transmembrane helix</keyword>
<dbReference type="EMBL" id="JAXCEH010000040">
    <property type="protein sequence ID" value="MFA1559093.1"/>
    <property type="molecule type" value="Genomic_DNA"/>
</dbReference>
<feature type="transmembrane region" description="Helical" evidence="2">
    <location>
        <begin position="76"/>
        <end position="95"/>
    </location>
</feature>
<name>A0ABV4RB82_9ACTN</name>
<dbReference type="RefSeq" id="WP_371946108.1">
    <property type="nucleotide sequence ID" value="NZ_JAXCEH010000040.1"/>
</dbReference>
<reference evidence="3 4" key="1">
    <citation type="submission" date="2023-11" db="EMBL/GenBank/DDBJ databases">
        <title>Actinomadura monticuli sp. nov., isolated from volcanic ash.</title>
        <authorList>
            <person name="Lee S.D."/>
            <person name="Yang H."/>
            <person name="Kim I.S."/>
        </authorList>
    </citation>
    <scope>NUCLEOTIDE SEQUENCE [LARGE SCALE GENOMIC DNA]</scope>
    <source>
        <strain evidence="3 4">DSM 45346</strain>
    </source>
</reference>
<dbReference type="Proteomes" id="UP001569904">
    <property type="component" value="Unassembled WGS sequence"/>
</dbReference>
<keyword evidence="4" id="KW-1185">Reference proteome</keyword>
<evidence type="ECO:0000256" key="1">
    <source>
        <dbReference type="SAM" id="MobiDB-lite"/>
    </source>
</evidence>
<feature type="transmembrane region" description="Helical" evidence="2">
    <location>
        <begin position="115"/>
        <end position="135"/>
    </location>
</feature>
<feature type="compositionally biased region" description="Pro residues" evidence="1">
    <location>
        <begin position="194"/>
        <end position="213"/>
    </location>
</feature>
<feature type="transmembrane region" description="Helical" evidence="2">
    <location>
        <begin position="51"/>
        <end position="69"/>
    </location>
</feature>
<feature type="compositionally biased region" description="Pro residues" evidence="1">
    <location>
        <begin position="155"/>
        <end position="169"/>
    </location>
</feature>
<proteinExistence type="predicted"/>
<keyword evidence="2" id="KW-0812">Transmembrane</keyword>
<accession>A0ABV4RB82</accession>
<protein>
    <submittedName>
        <fullName evidence="3">Uncharacterized protein</fullName>
    </submittedName>
</protein>
<gene>
    <name evidence="3" type="ORF">SM436_35830</name>
</gene>
<sequence>MSNGARHGLGVVAGLVLTPVITLCLMYGVGRLRIVYSFGIVRFQSYYGKELWIGLAVIAVAAVLLGLLTGSRLSPVASLLAGAVYTAIGLIWLMWPRWAITHPDDDVLPRDLEAGYGMLGPVGVFFILGVLLLVASLAPSRWKARTPAGSAPSFGAPPPAPMGPPPMPGAAPHMGAPQPPPAQSPSWQGAPQFGAPPPAQPAAHNPPPLPSTPPAAEKKPEPSIDSGSDDDEPGEWTRMYGGNRPQ</sequence>
<evidence type="ECO:0000313" key="3">
    <source>
        <dbReference type="EMBL" id="MFA1559093.1"/>
    </source>
</evidence>
<feature type="compositionally biased region" description="Low complexity" evidence="1">
    <location>
        <begin position="184"/>
        <end position="193"/>
    </location>
</feature>
<keyword evidence="2" id="KW-0472">Membrane</keyword>
<organism evidence="3 4">
    <name type="scientific">Actinomadura chokoriensis</name>
    <dbReference type="NCBI Taxonomy" id="454156"/>
    <lineage>
        <taxon>Bacteria</taxon>
        <taxon>Bacillati</taxon>
        <taxon>Actinomycetota</taxon>
        <taxon>Actinomycetes</taxon>
        <taxon>Streptosporangiales</taxon>
        <taxon>Thermomonosporaceae</taxon>
        <taxon>Actinomadura</taxon>
    </lineage>
</organism>
<feature type="transmembrane region" description="Helical" evidence="2">
    <location>
        <begin position="7"/>
        <end position="29"/>
    </location>
</feature>
<evidence type="ECO:0000256" key="2">
    <source>
        <dbReference type="SAM" id="Phobius"/>
    </source>
</evidence>
<feature type="region of interest" description="Disordered" evidence="1">
    <location>
        <begin position="146"/>
        <end position="246"/>
    </location>
</feature>